<dbReference type="Proteomes" id="UP000287798">
    <property type="component" value="Unassembled WGS sequence"/>
</dbReference>
<comment type="caution">
    <text evidence="3">The sequence shown here is derived from an EMBL/GenBank/DDBJ whole genome shotgun (WGS) entry which is preliminary data.</text>
</comment>
<dbReference type="NCBIfam" id="TIGR02274">
    <property type="entry name" value="dCTP_deam"/>
    <property type="match status" value="1"/>
</dbReference>
<protein>
    <submittedName>
        <fullName evidence="3">dCTP deaminase</fullName>
        <ecNumber evidence="3">3.5.4.13</ecNumber>
    </submittedName>
</protein>
<name>A0A426QJS7_9GAMM</name>
<dbReference type="PANTHER" id="PTHR42680:SF3">
    <property type="entry name" value="DCTP DEAMINASE"/>
    <property type="match status" value="1"/>
</dbReference>
<gene>
    <name evidence="3" type="primary">dcd</name>
    <name evidence="3" type="ORF">D6C00_08405</name>
</gene>
<dbReference type="OrthoDB" id="9780956at2"/>
<sequence length="199" mass="22175">MSVIGHDNLISLLDREAMEERLIITPLLNRDLQVNEASVDIRLGNDFIVTRRGNLAKLDPASQDVREHRYQTKHFVNFKECFYLHPQELVLAGTLEHFRLPVDVAATVTSRSKWGRAGLVIATATAVHPGFCGTITLELLNLGEVPLVLYPGTSVAQIVFFQCEGGAPYDGDMAHKTGAHFAGLTTDRKMTDREFWLSK</sequence>
<dbReference type="EMBL" id="QZMU01000001">
    <property type="protein sequence ID" value="RRQ21966.1"/>
    <property type="molecule type" value="Genomic_DNA"/>
</dbReference>
<dbReference type="Gene3D" id="2.70.40.10">
    <property type="match status" value="1"/>
</dbReference>
<accession>A0A426QJS7</accession>
<evidence type="ECO:0000313" key="3">
    <source>
        <dbReference type="EMBL" id="RRQ21966.1"/>
    </source>
</evidence>
<dbReference type="GO" id="GO:0015949">
    <property type="term" value="P:nucleobase-containing small molecule interconversion"/>
    <property type="evidence" value="ECO:0007669"/>
    <property type="project" value="TreeGrafter"/>
</dbReference>
<proteinExistence type="predicted"/>
<organism evidence="3 4">
    <name type="scientific">Thiohalobacter thiocyanaticus</name>
    <dbReference type="NCBI Taxonomy" id="585455"/>
    <lineage>
        <taxon>Bacteria</taxon>
        <taxon>Pseudomonadati</taxon>
        <taxon>Pseudomonadota</taxon>
        <taxon>Gammaproteobacteria</taxon>
        <taxon>Thiohalobacterales</taxon>
        <taxon>Thiohalobacteraceae</taxon>
        <taxon>Thiohalobacter</taxon>
    </lineage>
</organism>
<dbReference type="Pfam" id="PF22769">
    <property type="entry name" value="DCD"/>
    <property type="match status" value="1"/>
</dbReference>
<dbReference type="RefSeq" id="WP_125181304.1">
    <property type="nucleotide sequence ID" value="NZ_QZMU01000001.1"/>
</dbReference>
<dbReference type="AlphaFoldDB" id="A0A426QJS7"/>
<reference evidence="3 4" key="1">
    <citation type="journal article" date="2010" name="Int. J. Syst. Evol. Microbiol.">
        <title>Thiohalobacter thiocyanaticus gen. nov., sp. nov., a moderately halophilic, sulfur-oxidizing gammaproteobacterium from hypersaline lakes, that utilizes thiocyanate.</title>
        <authorList>
            <person name="Sorokin D.Y."/>
            <person name="Kovaleva O.L."/>
            <person name="Tourova T.P."/>
            <person name="Muyzer G."/>
        </authorList>
    </citation>
    <scope>NUCLEOTIDE SEQUENCE [LARGE SCALE GENOMIC DNA]</scope>
    <source>
        <strain evidence="3 4">Hrh1</strain>
    </source>
</reference>
<dbReference type="CDD" id="cd07557">
    <property type="entry name" value="trimeric_dUTPase"/>
    <property type="match status" value="1"/>
</dbReference>
<keyword evidence="2" id="KW-0546">Nucleotide metabolism</keyword>
<dbReference type="EC" id="3.5.4.13" evidence="3"/>
<dbReference type="InterPro" id="IPR011962">
    <property type="entry name" value="dCTP_deaminase"/>
</dbReference>
<evidence type="ECO:0000256" key="1">
    <source>
        <dbReference type="ARBA" id="ARBA00022801"/>
    </source>
</evidence>
<dbReference type="PANTHER" id="PTHR42680">
    <property type="entry name" value="DCTP DEAMINASE"/>
    <property type="match status" value="1"/>
</dbReference>
<keyword evidence="1 3" id="KW-0378">Hydrolase</keyword>
<dbReference type="InterPro" id="IPR033704">
    <property type="entry name" value="dUTPase_trimeric"/>
</dbReference>
<evidence type="ECO:0000313" key="4">
    <source>
        <dbReference type="Proteomes" id="UP000287798"/>
    </source>
</evidence>
<dbReference type="SUPFAM" id="SSF51283">
    <property type="entry name" value="dUTPase-like"/>
    <property type="match status" value="1"/>
</dbReference>
<dbReference type="GO" id="GO:0006229">
    <property type="term" value="P:dUTP biosynthetic process"/>
    <property type="evidence" value="ECO:0007669"/>
    <property type="project" value="InterPro"/>
</dbReference>
<evidence type="ECO:0000256" key="2">
    <source>
        <dbReference type="ARBA" id="ARBA00023080"/>
    </source>
</evidence>
<dbReference type="InterPro" id="IPR036157">
    <property type="entry name" value="dUTPase-like_sf"/>
</dbReference>
<keyword evidence="4" id="KW-1185">Reference proteome</keyword>
<dbReference type="GO" id="GO:0008829">
    <property type="term" value="F:dCTP deaminase activity"/>
    <property type="evidence" value="ECO:0007669"/>
    <property type="project" value="UniProtKB-EC"/>
</dbReference>